<evidence type="ECO:0000313" key="2">
    <source>
        <dbReference type="EMBL" id="KAG8048158.1"/>
    </source>
</evidence>
<comment type="caution">
    <text evidence="2">The sequence shown here is derived from an EMBL/GenBank/DDBJ whole genome shotgun (WGS) entry which is preliminary data.</text>
</comment>
<organism evidence="2 3">
    <name type="scientific">Zizania palustris</name>
    <name type="common">Northern wild rice</name>
    <dbReference type="NCBI Taxonomy" id="103762"/>
    <lineage>
        <taxon>Eukaryota</taxon>
        <taxon>Viridiplantae</taxon>
        <taxon>Streptophyta</taxon>
        <taxon>Embryophyta</taxon>
        <taxon>Tracheophyta</taxon>
        <taxon>Spermatophyta</taxon>
        <taxon>Magnoliopsida</taxon>
        <taxon>Liliopsida</taxon>
        <taxon>Poales</taxon>
        <taxon>Poaceae</taxon>
        <taxon>BOP clade</taxon>
        <taxon>Oryzoideae</taxon>
        <taxon>Oryzeae</taxon>
        <taxon>Zizaniinae</taxon>
        <taxon>Zizania</taxon>
    </lineage>
</organism>
<accession>A0A8J5RLB6</accession>
<sequence>MVWDLVAWSPRAWKSVAWESATRGGQRMSWELGDLATRGGQQMVPDLASSGGASEAKVGRTSVGGSLGRRGCKGGTFDVGANDASRPVHGAESGDTRSRGTRVRGVAADDAWRPTDGIGERESCGMEWYYLAGTYPLPSLDRGGHGDDDKARWRSPEAERLALTPAAAMRYGRYRCSIGNEVDKEHDNFKVII</sequence>
<protein>
    <submittedName>
        <fullName evidence="2">Uncharacterized protein</fullName>
    </submittedName>
</protein>
<dbReference type="EMBL" id="JAAALK010000290">
    <property type="protein sequence ID" value="KAG8048158.1"/>
    <property type="molecule type" value="Genomic_DNA"/>
</dbReference>
<feature type="region of interest" description="Disordered" evidence="1">
    <location>
        <begin position="47"/>
        <end position="102"/>
    </location>
</feature>
<keyword evidence="3" id="KW-1185">Reference proteome</keyword>
<dbReference type="AlphaFoldDB" id="A0A8J5RLB6"/>
<gene>
    <name evidence="2" type="ORF">GUJ93_ZPchr0008g12894</name>
</gene>
<evidence type="ECO:0000313" key="3">
    <source>
        <dbReference type="Proteomes" id="UP000729402"/>
    </source>
</evidence>
<name>A0A8J5RLB6_ZIZPA</name>
<dbReference type="Proteomes" id="UP000729402">
    <property type="component" value="Unassembled WGS sequence"/>
</dbReference>
<evidence type="ECO:0000256" key="1">
    <source>
        <dbReference type="SAM" id="MobiDB-lite"/>
    </source>
</evidence>
<reference evidence="2" key="2">
    <citation type="submission" date="2021-02" db="EMBL/GenBank/DDBJ databases">
        <authorList>
            <person name="Kimball J.A."/>
            <person name="Haas M.W."/>
            <person name="Macchietto M."/>
            <person name="Kono T."/>
            <person name="Duquette J."/>
            <person name="Shao M."/>
        </authorList>
    </citation>
    <scope>NUCLEOTIDE SEQUENCE</scope>
    <source>
        <tissue evidence="2">Fresh leaf tissue</tissue>
    </source>
</reference>
<reference evidence="2" key="1">
    <citation type="journal article" date="2021" name="bioRxiv">
        <title>Whole Genome Assembly and Annotation of Northern Wild Rice, Zizania palustris L., Supports a Whole Genome Duplication in the Zizania Genus.</title>
        <authorList>
            <person name="Haas M."/>
            <person name="Kono T."/>
            <person name="Macchietto M."/>
            <person name="Millas R."/>
            <person name="McGilp L."/>
            <person name="Shao M."/>
            <person name="Duquette J."/>
            <person name="Hirsch C.N."/>
            <person name="Kimball J."/>
        </authorList>
    </citation>
    <scope>NUCLEOTIDE SEQUENCE</scope>
    <source>
        <tissue evidence="2">Fresh leaf tissue</tissue>
    </source>
</reference>
<proteinExistence type="predicted"/>